<evidence type="ECO:0000313" key="2">
    <source>
        <dbReference type="Proteomes" id="UP000235826"/>
    </source>
</evidence>
<evidence type="ECO:0008006" key="3">
    <source>
        <dbReference type="Google" id="ProtNLM"/>
    </source>
</evidence>
<dbReference type="EMBL" id="CP025791">
    <property type="protein sequence ID" value="AUP80823.1"/>
    <property type="molecule type" value="Genomic_DNA"/>
</dbReference>
<protein>
    <recommendedName>
        <fullName evidence="3">tRNA_anti-like</fullName>
    </recommendedName>
</protein>
<keyword evidence="2" id="KW-1185">Reference proteome</keyword>
<dbReference type="KEGG" id="fek:C1H87_19750"/>
<dbReference type="Pfam" id="PF12869">
    <property type="entry name" value="tRNA_anti-like"/>
    <property type="match status" value="1"/>
</dbReference>
<accession>A0A2K9PUT7</accession>
<organism evidence="1 2">
    <name type="scientific">Flavivirga eckloniae</name>
    <dbReference type="NCBI Taxonomy" id="1803846"/>
    <lineage>
        <taxon>Bacteria</taxon>
        <taxon>Pseudomonadati</taxon>
        <taxon>Bacteroidota</taxon>
        <taxon>Flavobacteriia</taxon>
        <taxon>Flavobacteriales</taxon>
        <taxon>Flavobacteriaceae</taxon>
        <taxon>Flavivirga</taxon>
    </lineage>
</organism>
<proteinExistence type="predicted"/>
<reference evidence="1 2" key="1">
    <citation type="submission" date="2018-01" db="EMBL/GenBank/DDBJ databases">
        <title>Complete genome sequence of Flavivirga eckloniae ECD14 isolated from seaweed Ecklonia cava.</title>
        <authorList>
            <person name="Lee J.H."/>
            <person name="Baik K.S."/>
            <person name="Seong C.N."/>
        </authorList>
    </citation>
    <scope>NUCLEOTIDE SEQUENCE [LARGE SCALE GENOMIC DNA]</scope>
    <source>
        <strain evidence="1 2">ECD14</strain>
    </source>
</reference>
<dbReference type="RefSeq" id="WP_102757468.1">
    <property type="nucleotide sequence ID" value="NZ_CP025791.1"/>
</dbReference>
<dbReference type="OrthoDB" id="1449127at2"/>
<gene>
    <name evidence="1" type="ORF">C1H87_19750</name>
</gene>
<dbReference type="AlphaFoldDB" id="A0A2K9PUT7"/>
<sequence>MKKWITLIILIAFGIITYQYIYQDHRDIETEKPDFVVTAHAIGEEFANASLESEKKYLNKTIIISGVISEVNQNSLTLNDLVFCQFNNAIDRSLKITSKIEIKGRVIGYDDLLEQIKLDQCVIIK</sequence>
<evidence type="ECO:0000313" key="1">
    <source>
        <dbReference type="EMBL" id="AUP80823.1"/>
    </source>
</evidence>
<name>A0A2K9PUT7_9FLAO</name>
<dbReference type="Proteomes" id="UP000235826">
    <property type="component" value="Chromosome"/>
</dbReference>
<dbReference type="InterPro" id="IPR024422">
    <property type="entry name" value="Protein_unknown_function_OB"/>
</dbReference>